<dbReference type="PANTHER" id="PTHR33307">
    <property type="entry name" value="ALPHA-RHAMNOSIDASE (EUROFUNG)"/>
    <property type="match status" value="1"/>
</dbReference>
<dbReference type="EC" id="3.2.1.40" evidence="2"/>
<dbReference type="PIRSF" id="PIRSF010631">
    <property type="entry name" value="A-rhamnsds"/>
    <property type="match status" value="1"/>
</dbReference>
<dbReference type="InterPro" id="IPR035396">
    <property type="entry name" value="Bac_rhamnosid6H"/>
</dbReference>
<dbReference type="InterPro" id="IPR008902">
    <property type="entry name" value="Rhamnosid_concanavalin"/>
</dbReference>
<accession>A0ABT2QKT9</accession>
<dbReference type="InterPro" id="IPR012341">
    <property type="entry name" value="6hp_glycosidase-like_sf"/>
</dbReference>
<sequence length="882" mass="97983">MTSKDSPTRLRVEHLETPRGLEPKAVRFSWNAPPAVGTQTGYRVRVCIDGDGSEVWDSGSIESASSSDIPYAGPALEPRTTYAWTVRVRDETGTWSAWSAPSTFETGVAEWTGEWIAPSGPAYETAPAPAPAFRTTFEAAEGVEKARLYVAVGGTCDPRLNGERITDRALDPGTTDYEERILYAAYDVTDGIQAGENALAVVCGRERYAMTTKNPWGWCEAPWHRDHPELLAELTITYSDGTERTVATDSSWRVGPSATRYDSLYEGEVYDARAARTWSDPEFDDEALATAEDVSPPEGAITPQLVQPIAPVGTVSAEAIHEPRDDVYVVDFGEMIAGWVRLTVDAPAGTEIEIAHGEKRQEDGTVRLDLDHFGGTFQTDRYTCSGEGREQWEPRFSYKGFRYVQLEGLPSEPDEETVTAVVAHSTIERGWGSSFEASDDLLNAIHDSARRALLNNHHSLPTDTPAYEKHGWTGDAQVTAETALYNFDMHPLYRKWLRDVADAQLDTGELPPFVPTSDWGYRDDEHEASIRGPNPAWDCAYVLVPWWTYQFTGDTDLLAEHYDGMTALLRYLARHADEGIIDVGLGDWYPPGDGELRWHPPEGPAITSTAYYYRAAEIVSTVADRLGRDRDRDAYAALADRIRDAFNDAFFDRERSVYSTGEVDEYRQTSNLFPVALDIVPERNREAVVANLVDDIRNRKGEHLDTGIVGTKYILGVLCDHGYTDLAHRIATQRTYPSWGHWIEEGVTAMCEAWELEVRSHDHHMFGSVDEWFYKYLAGIRPATPGFETVAIEPFIPTDLESVAATVETPRGRIRSAWEQTGESRRFDVTVPPNARATARLPLEDPEITGDPVGGADAHAVDETGDRAVVELPAGSWSIRGE</sequence>
<dbReference type="Proteomes" id="UP001320972">
    <property type="component" value="Unassembled WGS sequence"/>
</dbReference>
<evidence type="ECO:0000256" key="1">
    <source>
        <dbReference type="ARBA" id="ARBA00001445"/>
    </source>
</evidence>
<name>A0ABT2QKT9_9EURY</name>
<dbReference type="InterPro" id="IPR008928">
    <property type="entry name" value="6-hairpin_glycosidase_sf"/>
</dbReference>
<dbReference type="Gene3D" id="2.60.40.10">
    <property type="entry name" value="Immunoglobulins"/>
    <property type="match status" value="1"/>
</dbReference>
<comment type="catalytic activity">
    <reaction evidence="1">
        <text>Hydrolysis of terminal non-reducing alpha-L-rhamnose residues in alpha-L-rhamnosides.</text>
        <dbReference type="EC" id="3.2.1.40"/>
    </reaction>
</comment>
<dbReference type="Gene3D" id="1.50.10.10">
    <property type="match status" value="1"/>
</dbReference>
<dbReference type="RefSeq" id="WP_338009199.1">
    <property type="nucleotide sequence ID" value="NZ_JAOPKB010000019.1"/>
</dbReference>
<reference evidence="6 7" key="1">
    <citation type="submission" date="2022-09" db="EMBL/GenBank/DDBJ databases">
        <title>Enrichment on poylsaccharides allowed isolation of novel metabolic and taxonomic groups of Haloarchaea.</title>
        <authorList>
            <person name="Sorokin D.Y."/>
            <person name="Elcheninov A.G."/>
            <person name="Khizhniak T.V."/>
            <person name="Kolganova T.V."/>
            <person name="Kublanov I.V."/>
        </authorList>
    </citation>
    <scope>NUCLEOTIDE SEQUENCE [LARGE SCALE GENOMIC DNA]</scope>
    <source>
        <strain evidence="6 7">AArc-m2/3/4</strain>
    </source>
</reference>
<evidence type="ECO:0000256" key="4">
    <source>
        <dbReference type="SAM" id="MobiDB-lite"/>
    </source>
</evidence>
<dbReference type="InterPro" id="IPR036116">
    <property type="entry name" value="FN3_sf"/>
</dbReference>
<organism evidence="6 7">
    <name type="scientific">Natronoglomus mannanivorans</name>
    <dbReference type="NCBI Taxonomy" id="2979990"/>
    <lineage>
        <taxon>Archaea</taxon>
        <taxon>Methanobacteriati</taxon>
        <taxon>Methanobacteriota</taxon>
        <taxon>Stenosarchaea group</taxon>
        <taxon>Halobacteria</taxon>
        <taxon>Halobacteriales</taxon>
        <taxon>Natrialbaceae</taxon>
        <taxon>Natronoglomus</taxon>
    </lineage>
</organism>
<keyword evidence="3 6" id="KW-0378">Hydrolase</keyword>
<dbReference type="Gene3D" id="2.60.420.10">
    <property type="entry name" value="Maltose phosphorylase, domain 3"/>
    <property type="match status" value="1"/>
</dbReference>
<protein>
    <recommendedName>
        <fullName evidence="2">alpha-L-rhamnosidase</fullName>
        <ecNumber evidence="2">3.2.1.40</ecNumber>
    </recommendedName>
</protein>
<evidence type="ECO:0000256" key="2">
    <source>
        <dbReference type="ARBA" id="ARBA00012652"/>
    </source>
</evidence>
<keyword evidence="7" id="KW-1185">Reference proteome</keyword>
<dbReference type="Pfam" id="PF17389">
    <property type="entry name" value="Bac_rhamnosid6H"/>
    <property type="match status" value="1"/>
</dbReference>
<evidence type="ECO:0000256" key="3">
    <source>
        <dbReference type="ARBA" id="ARBA00022801"/>
    </source>
</evidence>
<dbReference type="Pfam" id="PF25788">
    <property type="entry name" value="Ig_Rha78A_N"/>
    <property type="match status" value="1"/>
</dbReference>
<dbReference type="SUPFAM" id="SSF49265">
    <property type="entry name" value="Fibronectin type III"/>
    <property type="match status" value="1"/>
</dbReference>
<dbReference type="Pfam" id="PF08531">
    <property type="entry name" value="Bac_rhamnosid_N"/>
    <property type="match status" value="1"/>
</dbReference>
<feature type="domain" description="Fibronectin type-III" evidence="5">
    <location>
        <begin position="6"/>
        <end position="109"/>
    </location>
</feature>
<dbReference type="Pfam" id="PF05592">
    <property type="entry name" value="Bac_rhamnosid"/>
    <property type="match status" value="1"/>
</dbReference>
<dbReference type="Gene3D" id="2.60.120.260">
    <property type="entry name" value="Galactose-binding domain-like"/>
    <property type="match status" value="2"/>
</dbReference>
<dbReference type="InterPro" id="IPR013783">
    <property type="entry name" value="Ig-like_fold"/>
</dbReference>
<dbReference type="GO" id="GO:0016787">
    <property type="term" value="F:hydrolase activity"/>
    <property type="evidence" value="ECO:0007669"/>
    <property type="project" value="UniProtKB-KW"/>
</dbReference>
<evidence type="ECO:0000313" key="7">
    <source>
        <dbReference type="Proteomes" id="UP001320972"/>
    </source>
</evidence>
<dbReference type="EMBL" id="JAOPKB010000019">
    <property type="protein sequence ID" value="MCU4975481.1"/>
    <property type="molecule type" value="Genomic_DNA"/>
</dbReference>
<dbReference type="PROSITE" id="PS50853">
    <property type="entry name" value="FN3"/>
    <property type="match status" value="1"/>
</dbReference>
<evidence type="ECO:0000313" key="6">
    <source>
        <dbReference type="EMBL" id="MCU4975481.1"/>
    </source>
</evidence>
<dbReference type="PANTHER" id="PTHR33307:SF6">
    <property type="entry name" value="ALPHA-RHAMNOSIDASE (EUROFUNG)-RELATED"/>
    <property type="match status" value="1"/>
</dbReference>
<dbReference type="InterPro" id="IPR013737">
    <property type="entry name" value="Bac_rhamnosid_N"/>
</dbReference>
<dbReference type="SUPFAM" id="SSF48208">
    <property type="entry name" value="Six-hairpin glycosidases"/>
    <property type="match status" value="1"/>
</dbReference>
<feature type="region of interest" description="Disordered" evidence="4">
    <location>
        <begin position="845"/>
        <end position="865"/>
    </location>
</feature>
<dbReference type="InterPro" id="IPR003961">
    <property type="entry name" value="FN3_dom"/>
</dbReference>
<comment type="caution">
    <text evidence="6">The sequence shown here is derived from an EMBL/GenBank/DDBJ whole genome shotgun (WGS) entry which is preliminary data.</text>
</comment>
<evidence type="ECO:0000259" key="5">
    <source>
        <dbReference type="PROSITE" id="PS50853"/>
    </source>
</evidence>
<dbReference type="InterPro" id="IPR035398">
    <property type="entry name" value="Bac_rhamnosid_C"/>
</dbReference>
<dbReference type="Pfam" id="PF17390">
    <property type="entry name" value="Bac_rhamnosid_C"/>
    <property type="match status" value="1"/>
</dbReference>
<gene>
    <name evidence="6" type="ORF">OB955_22590</name>
</gene>
<proteinExistence type="predicted"/>
<dbReference type="InterPro" id="IPR016007">
    <property type="entry name" value="Alpha_rhamnosid"/>
</dbReference>